<accession>A0AAP0DTL8</accession>
<name>A0AAP0DTL8_9MAGN</name>
<sequence length="370" mass="40752">MIRGIGDATSSTYSQTLNSRGNPVSKACFARASKGNRLKFPNRTRRLTATLGSPRRRRGLGKSYLFSFNTAHPETAHRRWSRAGRAPHVGGVRQPRRALENPEDRVSFAPGRTHNRIVSKVNSLRSMEECRQGKSAKWIRNFGKRIGSRGRARGPSPEPVGWPPSDRSSRSRGESGPPRALLGTDLERSFEGLLCVERRLESVRQGESDRLIKTKHCDGPRVMLTQCDFRQRLLECQSEEIQPSAVNGGVTMTLLRVACRHDPPRFSPLSHRFDPPLHHSHAPSLQNKGSSQGTHEVGMPSKTGCKSPSSGVPRPSPSSFPRMCQGRAKDVPRPCQGCAKVVQGKCGAKDVPRRCQGCAKAVPRMCQGCA</sequence>
<feature type="compositionally biased region" description="Low complexity" evidence="1">
    <location>
        <begin position="307"/>
        <end position="321"/>
    </location>
</feature>
<gene>
    <name evidence="2" type="ORF">Syun_031886</name>
</gene>
<dbReference type="EMBL" id="JBBNAF010000060">
    <property type="protein sequence ID" value="KAK9080920.1"/>
    <property type="molecule type" value="Genomic_DNA"/>
</dbReference>
<proteinExistence type="predicted"/>
<comment type="caution">
    <text evidence="2">The sequence shown here is derived from an EMBL/GenBank/DDBJ whole genome shotgun (WGS) entry which is preliminary data.</text>
</comment>
<feature type="region of interest" description="Disordered" evidence="1">
    <location>
        <begin position="144"/>
        <end position="183"/>
    </location>
</feature>
<evidence type="ECO:0000256" key="1">
    <source>
        <dbReference type="SAM" id="MobiDB-lite"/>
    </source>
</evidence>
<feature type="compositionally biased region" description="Polar residues" evidence="1">
    <location>
        <begin position="8"/>
        <end position="22"/>
    </location>
</feature>
<evidence type="ECO:0000313" key="2">
    <source>
        <dbReference type="EMBL" id="KAK9080920.1"/>
    </source>
</evidence>
<dbReference type="Proteomes" id="UP001420932">
    <property type="component" value="Unassembled WGS sequence"/>
</dbReference>
<feature type="region of interest" description="Disordered" evidence="1">
    <location>
        <begin position="75"/>
        <end position="102"/>
    </location>
</feature>
<evidence type="ECO:0000313" key="3">
    <source>
        <dbReference type="Proteomes" id="UP001420932"/>
    </source>
</evidence>
<feature type="region of interest" description="Disordered" evidence="1">
    <location>
        <begin position="1"/>
        <end position="23"/>
    </location>
</feature>
<organism evidence="2 3">
    <name type="scientific">Stephania yunnanensis</name>
    <dbReference type="NCBI Taxonomy" id="152371"/>
    <lineage>
        <taxon>Eukaryota</taxon>
        <taxon>Viridiplantae</taxon>
        <taxon>Streptophyta</taxon>
        <taxon>Embryophyta</taxon>
        <taxon>Tracheophyta</taxon>
        <taxon>Spermatophyta</taxon>
        <taxon>Magnoliopsida</taxon>
        <taxon>Ranunculales</taxon>
        <taxon>Menispermaceae</taxon>
        <taxon>Menispermoideae</taxon>
        <taxon>Cissampelideae</taxon>
        <taxon>Stephania</taxon>
    </lineage>
</organism>
<dbReference type="AlphaFoldDB" id="A0AAP0DTL8"/>
<feature type="region of interest" description="Disordered" evidence="1">
    <location>
        <begin position="269"/>
        <end position="325"/>
    </location>
</feature>
<protein>
    <submittedName>
        <fullName evidence="2">Uncharacterized protein</fullName>
    </submittedName>
</protein>
<reference evidence="2 3" key="1">
    <citation type="submission" date="2024-01" db="EMBL/GenBank/DDBJ databases">
        <title>Genome assemblies of Stephania.</title>
        <authorList>
            <person name="Yang L."/>
        </authorList>
    </citation>
    <scope>NUCLEOTIDE SEQUENCE [LARGE SCALE GENOMIC DNA]</scope>
    <source>
        <strain evidence="2">YNDBR</strain>
        <tissue evidence="2">Leaf</tissue>
    </source>
</reference>
<keyword evidence="3" id="KW-1185">Reference proteome</keyword>
<feature type="compositionally biased region" description="Polar residues" evidence="1">
    <location>
        <begin position="283"/>
        <end position="294"/>
    </location>
</feature>